<dbReference type="EMBL" id="JADWOX010000006">
    <property type="protein sequence ID" value="MBI1684100.1"/>
    <property type="molecule type" value="Genomic_DNA"/>
</dbReference>
<sequence length="80" mass="8749">MTQAANDDRRFSVHARHAGPHHARIVQEPSFEAAAVAYVEDLAIAPDEGSEVSVIVRDLDTHHEHCFRIDLETGETAACG</sequence>
<accession>A0ABS0SWT8</accession>
<dbReference type="Proteomes" id="UP000639859">
    <property type="component" value="Unassembled WGS sequence"/>
</dbReference>
<dbReference type="Pfam" id="PF19386">
    <property type="entry name" value="DUF5961"/>
    <property type="match status" value="1"/>
</dbReference>
<organism evidence="2 3">
    <name type="scientific">Caulobacter hibisci</name>
    <dbReference type="NCBI Taxonomy" id="2035993"/>
    <lineage>
        <taxon>Bacteria</taxon>
        <taxon>Pseudomonadati</taxon>
        <taxon>Pseudomonadota</taxon>
        <taxon>Alphaproteobacteria</taxon>
        <taxon>Caulobacterales</taxon>
        <taxon>Caulobacteraceae</taxon>
        <taxon>Caulobacter</taxon>
    </lineage>
</organism>
<dbReference type="RefSeq" id="WP_198576206.1">
    <property type="nucleotide sequence ID" value="NZ_JADWOX010000006.1"/>
</dbReference>
<evidence type="ECO:0000256" key="1">
    <source>
        <dbReference type="SAM" id="MobiDB-lite"/>
    </source>
</evidence>
<name>A0ABS0SWT8_9CAUL</name>
<reference evidence="2 3" key="1">
    <citation type="submission" date="2020-11" db="EMBL/GenBank/DDBJ databases">
        <title>genome sequence of strain KACC 18849.</title>
        <authorList>
            <person name="Gao J."/>
            <person name="Zhang X."/>
        </authorList>
    </citation>
    <scope>NUCLEOTIDE SEQUENCE [LARGE SCALE GENOMIC DNA]</scope>
    <source>
        <strain evidence="2 3">KACC 18849</strain>
    </source>
</reference>
<feature type="compositionally biased region" description="Basic and acidic residues" evidence="1">
    <location>
        <begin position="1"/>
        <end position="11"/>
    </location>
</feature>
<keyword evidence="3" id="KW-1185">Reference proteome</keyword>
<dbReference type="InterPro" id="IPR046005">
    <property type="entry name" value="DUF5961"/>
</dbReference>
<evidence type="ECO:0000313" key="2">
    <source>
        <dbReference type="EMBL" id="MBI1684100.1"/>
    </source>
</evidence>
<protein>
    <submittedName>
        <fullName evidence="2">Uncharacterized protein</fullName>
    </submittedName>
</protein>
<proteinExistence type="predicted"/>
<feature type="region of interest" description="Disordered" evidence="1">
    <location>
        <begin position="1"/>
        <end position="20"/>
    </location>
</feature>
<gene>
    <name evidence="2" type="ORF">I4Q42_10510</name>
</gene>
<evidence type="ECO:0000313" key="3">
    <source>
        <dbReference type="Proteomes" id="UP000639859"/>
    </source>
</evidence>
<comment type="caution">
    <text evidence="2">The sequence shown here is derived from an EMBL/GenBank/DDBJ whole genome shotgun (WGS) entry which is preliminary data.</text>
</comment>